<keyword evidence="3" id="KW-0809">Transit peptide</keyword>
<comment type="similarity">
    <text evidence="1">Belongs to the enoyl-CoA hydratase/isomerase family.</text>
</comment>
<dbReference type="InterPro" id="IPR014748">
    <property type="entry name" value="Enoyl-CoA_hydra_C"/>
</dbReference>
<accession>A0ABT1ALC3</accession>
<evidence type="ECO:0000256" key="6">
    <source>
        <dbReference type="ARBA" id="ARBA00040545"/>
    </source>
</evidence>
<dbReference type="InterPro" id="IPR001753">
    <property type="entry name" value="Enoyl-CoA_hydra/iso"/>
</dbReference>
<dbReference type="Pfam" id="PF00378">
    <property type="entry name" value="ECH_1"/>
    <property type="match status" value="1"/>
</dbReference>
<dbReference type="Gene3D" id="1.10.12.10">
    <property type="entry name" value="Lyase 2-enoyl-coa Hydratase, Chain A, domain 2"/>
    <property type="match status" value="1"/>
</dbReference>
<gene>
    <name evidence="7" type="ORF">NG900_13545</name>
</gene>
<organism evidence="7 8">
    <name type="scientific">Ralstonia soli</name>
    <dbReference type="NCBI Taxonomy" id="2953896"/>
    <lineage>
        <taxon>Bacteria</taxon>
        <taxon>Pseudomonadati</taxon>
        <taxon>Pseudomonadota</taxon>
        <taxon>Betaproteobacteria</taxon>
        <taxon>Burkholderiales</taxon>
        <taxon>Burkholderiaceae</taxon>
        <taxon>Ralstonia</taxon>
    </lineage>
</organism>
<evidence type="ECO:0000256" key="1">
    <source>
        <dbReference type="ARBA" id="ARBA00005254"/>
    </source>
</evidence>
<comment type="function">
    <text evidence="5">May play a role in fatty acid biosynthesis and insulin sensitivity.</text>
</comment>
<dbReference type="PANTHER" id="PTHR43602:SF1">
    <property type="entry name" value="ENOYL-COA HYDRATASE DOMAIN-CONTAINING PROTEIN 3, MITOCHONDRIAL"/>
    <property type="match status" value="1"/>
</dbReference>
<reference evidence="7" key="2">
    <citation type="journal article" date="2023" name="Front. Microbiol.">
        <title>Ralstonia chuxiongensis sp. nov., Ralstonia mojiangensis sp. nov., and Ralstonia soli sp. nov., isolated from tobacco fields, are three novel species in the family Burkholderiaceae.</title>
        <authorList>
            <person name="Lu C.H."/>
            <person name="Zhang Y.Y."/>
            <person name="Jiang N."/>
            <person name="Chen W."/>
            <person name="Shao X."/>
            <person name="Zhao Z.M."/>
            <person name="Lu W.L."/>
            <person name="Hu X."/>
            <person name="Xi Y.X."/>
            <person name="Zou S.Y."/>
            <person name="Wei Q.J."/>
            <person name="Lin Z.L."/>
            <person name="Gong L."/>
            <person name="Gai X.T."/>
            <person name="Zhang L.Q."/>
            <person name="Li J.Y."/>
            <person name="Jin Y."/>
            <person name="Xia Z.Y."/>
        </authorList>
    </citation>
    <scope>NUCLEOTIDE SEQUENCE</scope>
    <source>
        <strain evidence="7">21MJYT02-11</strain>
    </source>
</reference>
<dbReference type="CDD" id="cd06558">
    <property type="entry name" value="crotonase-like"/>
    <property type="match status" value="1"/>
</dbReference>
<evidence type="ECO:0000256" key="4">
    <source>
        <dbReference type="ARBA" id="ARBA00023098"/>
    </source>
</evidence>
<keyword evidence="4" id="KW-0443">Lipid metabolism</keyword>
<dbReference type="EMBL" id="JAMXHT010000005">
    <property type="protein sequence ID" value="MCO5399216.1"/>
    <property type="molecule type" value="Genomic_DNA"/>
</dbReference>
<dbReference type="PANTHER" id="PTHR43602">
    <property type="match status" value="1"/>
</dbReference>
<dbReference type="InterPro" id="IPR052377">
    <property type="entry name" value="Mitochondrial_ECH-domain"/>
</dbReference>
<name>A0ABT1ALC3_9RALS</name>
<dbReference type="Gene3D" id="3.90.226.10">
    <property type="entry name" value="2-enoyl-CoA Hydratase, Chain A, domain 1"/>
    <property type="match status" value="1"/>
</dbReference>
<keyword evidence="2" id="KW-0276">Fatty acid metabolism</keyword>
<evidence type="ECO:0000256" key="5">
    <source>
        <dbReference type="ARBA" id="ARBA00037410"/>
    </source>
</evidence>
<dbReference type="InterPro" id="IPR029045">
    <property type="entry name" value="ClpP/crotonase-like_dom_sf"/>
</dbReference>
<evidence type="ECO:0000313" key="8">
    <source>
        <dbReference type="Proteomes" id="UP001162811"/>
    </source>
</evidence>
<evidence type="ECO:0000256" key="3">
    <source>
        <dbReference type="ARBA" id="ARBA00022946"/>
    </source>
</evidence>
<dbReference type="RefSeq" id="WP_252681103.1">
    <property type="nucleotide sequence ID" value="NZ_JAMXHT010000005.1"/>
</dbReference>
<evidence type="ECO:0000256" key="2">
    <source>
        <dbReference type="ARBA" id="ARBA00022832"/>
    </source>
</evidence>
<keyword evidence="7" id="KW-0456">Lyase</keyword>
<comment type="caution">
    <text evidence="7">The sequence shown here is derived from an EMBL/GenBank/DDBJ whole genome shotgun (WGS) entry which is preliminary data.</text>
</comment>
<keyword evidence="8" id="KW-1185">Reference proteome</keyword>
<reference evidence="7" key="1">
    <citation type="submission" date="2022-06" db="EMBL/GenBank/DDBJ databases">
        <authorList>
            <person name="Lu C.-H."/>
        </authorList>
    </citation>
    <scope>NUCLEOTIDE SEQUENCE</scope>
    <source>
        <strain evidence="7">21MJYT02-11</strain>
    </source>
</reference>
<dbReference type="NCBIfam" id="NF006008">
    <property type="entry name" value="PRK08139.1"/>
    <property type="match status" value="1"/>
</dbReference>
<dbReference type="SUPFAM" id="SSF52096">
    <property type="entry name" value="ClpP/crotonase"/>
    <property type="match status" value="1"/>
</dbReference>
<dbReference type="Proteomes" id="UP001162811">
    <property type="component" value="Unassembled WGS sequence"/>
</dbReference>
<sequence>MESNPTPIVTDADTDALVLRDDRDGVVTLRLNRPLQFNALSEAMLDALHHALSDIARDAGVRCVVLGAEGKAFCAGHDLREMRGTPELAYYQALFARCSVVMQAIQALPVPVIARVHGVATAAGCQLVGSCDLAIASDAARFAVSGINVGLFCSTPAVALSRNVSCKRAFDMLVTGRFIDAATAADWGLVNEAVPSAELDDAVARKVAEIVSKSPTAIRYGKAMFYRQRQMPLSEAYAYAGDVMARNMMEEDAGEGIDAFLQKRPARWRS</sequence>
<evidence type="ECO:0000313" key="7">
    <source>
        <dbReference type="EMBL" id="MCO5399216.1"/>
    </source>
</evidence>
<dbReference type="GO" id="GO:0004300">
    <property type="term" value="F:enoyl-CoA hydratase activity"/>
    <property type="evidence" value="ECO:0007669"/>
    <property type="project" value="UniProtKB-EC"/>
</dbReference>
<protein>
    <recommendedName>
        <fullName evidence="6">Enoyl-CoA hydratase domain-containing protein 3, mitochondrial</fullName>
    </recommendedName>
</protein>
<proteinExistence type="inferred from homology"/>